<evidence type="ECO:0000259" key="1">
    <source>
        <dbReference type="Pfam" id="PF21686"/>
    </source>
</evidence>
<dbReference type="Pfam" id="PF21686">
    <property type="entry name" value="LigD_Prim-Pol"/>
    <property type="match status" value="1"/>
</dbReference>
<name>A0A6I4VLL5_9BACL</name>
<keyword evidence="3" id="KW-1185">Reference proteome</keyword>
<dbReference type="NCBIfam" id="TIGR02778">
    <property type="entry name" value="ligD_pol"/>
    <property type="match status" value="1"/>
</dbReference>
<dbReference type="CDD" id="cd04861">
    <property type="entry name" value="LigD_Pol_like"/>
    <property type="match status" value="1"/>
</dbReference>
<dbReference type="AlphaFoldDB" id="A0A6I4VLL5"/>
<feature type="domain" description="DNA ligase D polymerase" evidence="1">
    <location>
        <begin position="24"/>
        <end position="271"/>
    </location>
</feature>
<sequence length="293" mass="33791">MYVRIDNEEVKISNPEKLLFPSITKWDYIQYLGKLSPFLLPYCKNRFLTTIRFPDGVSGDSFYQKNVPSSKPPFVATKKEESTEYVLLQNVPTLIWLGNLACLEFHTSFHTYQGRNVPTELVFDLDPTDSPFEQVIEVALLTRNVILEMGLDGIVKTSGASGLQIYVPLEPIHTFEETRKISHFIASYLTEKNPKLITIERRVKDRGTKVYFDYLQHWRGKTLIAPYSPRSTSAATVSTPLEWKELETSILPTDFTLFNIEERLKQKGDLFGAVYNKHKYNLSNLLQFVQNHL</sequence>
<proteinExistence type="predicted"/>
<reference evidence="2 3" key="1">
    <citation type="submission" date="2019-12" db="EMBL/GenBank/DDBJ databases">
        <title>Whole-genome analyses of novel actinobacteria.</title>
        <authorList>
            <person name="Sahin N."/>
            <person name="Saygin H."/>
        </authorList>
    </citation>
    <scope>NUCLEOTIDE SEQUENCE [LARGE SCALE GENOMIC DNA]</scope>
    <source>
        <strain evidence="2 3">KC615</strain>
    </source>
</reference>
<dbReference type="Gene3D" id="3.90.920.10">
    <property type="entry name" value="DNA primase, PRIM domain"/>
    <property type="match status" value="1"/>
</dbReference>
<accession>A0A6I4VLL5</accession>
<dbReference type="InterPro" id="IPR014145">
    <property type="entry name" value="LigD_pol_dom"/>
</dbReference>
<dbReference type="InterPro" id="IPR052171">
    <property type="entry name" value="NHEJ_LigD"/>
</dbReference>
<comment type="caution">
    <text evidence="2">The sequence shown here is derived from an EMBL/GenBank/DDBJ whole genome shotgun (WGS) entry which is preliminary data.</text>
</comment>
<dbReference type="PANTHER" id="PTHR42705">
    <property type="entry name" value="BIFUNCTIONAL NON-HOMOLOGOUS END JOINING PROTEIN LIGD"/>
    <property type="match status" value="1"/>
</dbReference>
<organism evidence="2 3">
    <name type="scientific">Shimazuella alba</name>
    <dbReference type="NCBI Taxonomy" id="2690964"/>
    <lineage>
        <taxon>Bacteria</taxon>
        <taxon>Bacillati</taxon>
        <taxon>Bacillota</taxon>
        <taxon>Bacilli</taxon>
        <taxon>Bacillales</taxon>
        <taxon>Thermoactinomycetaceae</taxon>
        <taxon>Shimazuella</taxon>
    </lineage>
</organism>
<gene>
    <name evidence="2" type="ORF">GSM42_01815</name>
</gene>
<evidence type="ECO:0000313" key="2">
    <source>
        <dbReference type="EMBL" id="MXQ52509.1"/>
    </source>
</evidence>
<dbReference type="Proteomes" id="UP000430692">
    <property type="component" value="Unassembled WGS sequence"/>
</dbReference>
<protein>
    <submittedName>
        <fullName evidence="2">DNA polymerase domain-containing protein</fullName>
    </submittedName>
</protein>
<dbReference type="EMBL" id="WUUL01000001">
    <property type="protein sequence ID" value="MXQ52509.1"/>
    <property type="molecule type" value="Genomic_DNA"/>
</dbReference>
<dbReference type="PANTHER" id="PTHR42705:SF2">
    <property type="entry name" value="BIFUNCTIONAL NON-HOMOLOGOUS END JOINING PROTEIN LIGD"/>
    <property type="match status" value="1"/>
</dbReference>
<evidence type="ECO:0000313" key="3">
    <source>
        <dbReference type="Proteomes" id="UP000430692"/>
    </source>
</evidence>